<organism evidence="1">
    <name type="scientific">uncultured Caudovirales phage</name>
    <dbReference type="NCBI Taxonomy" id="2100421"/>
    <lineage>
        <taxon>Viruses</taxon>
        <taxon>Duplodnaviria</taxon>
        <taxon>Heunggongvirae</taxon>
        <taxon>Uroviricota</taxon>
        <taxon>Caudoviricetes</taxon>
        <taxon>Peduoviridae</taxon>
        <taxon>Maltschvirus</taxon>
        <taxon>Maltschvirus maltsch</taxon>
    </lineage>
</organism>
<gene>
    <name evidence="1" type="ORF">UFOVP715_22</name>
</gene>
<name>A0A6J5NL14_9CAUD</name>
<dbReference type="GO" id="GO:0003677">
    <property type="term" value="F:DNA binding"/>
    <property type="evidence" value="ECO:0007669"/>
    <property type="project" value="UniProtKB-KW"/>
</dbReference>
<sequence>MRVNAIAITELMIGLQDGCHSMLELAEMTGLSIQTVRLYCKTMHRKKIVHIADWSEDAKGGRTLKVFALGSGKDMPKPKRLTATQTCARYRAKQKHLAMVHRMAA</sequence>
<proteinExistence type="predicted"/>
<reference evidence="1" key="1">
    <citation type="submission" date="2020-04" db="EMBL/GenBank/DDBJ databases">
        <authorList>
            <person name="Chiriac C."/>
            <person name="Salcher M."/>
            <person name="Ghai R."/>
            <person name="Kavagutti S V."/>
        </authorList>
    </citation>
    <scope>NUCLEOTIDE SEQUENCE</scope>
</reference>
<evidence type="ECO:0000313" key="1">
    <source>
        <dbReference type="EMBL" id="CAB4159593.1"/>
    </source>
</evidence>
<keyword evidence="1" id="KW-0238">DNA-binding</keyword>
<dbReference type="EMBL" id="LR796687">
    <property type="protein sequence ID" value="CAB4159593.1"/>
    <property type="molecule type" value="Genomic_DNA"/>
</dbReference>
<dbReference type="SUPFAM" id="SSF46785">
    <property type="entry name" value="Winged helix' DNA-binding domain"/>
    <property type="match status" value="1"/>
</dbReference>
<dbReference type="InterPro" id="IPR036390">
    <property type="entry name" value="WH_DNA-bd_sf"/>
</dbReference>
<protein>
    <submittedName>
        <fullName evidence="1">Winged helix-turn-helix DNA-binding</fullName>
    </submittedName>
</protein>
<accession>A0A6J5NL14</accession>